<reference evidence="1" key="1">
    <citation type="journal article" date="2018" name="Genome Biol.">
        <title>SKESA: strategic k-mer extension for scrupulous assemblies.</title>
        <authorList>
            <person name="Souvorov A."/>
            <person name="Agarwala R."/>
            <person name="Lipman D.J."/>
        </authorList>
    </citation>
    <scope>NUCLEOTIDE SEQUENCE</scope>
    <source>
        <strain evidence="1">MA.1090900233</strain>
    </source>
</reference>
<proteinExistence type="predicted"/>
<name>A0A749BFU7_SALER</name>
<reference evidence="1" key="2">
    <citation type="submission" date="2020-02" db="EMBL/GenBank/DDBJ databases">
        <authorList>
            <consortium name="NCBI Pathogen Detection Project"/>
        </authorList>
    </citation>
    <scope>NUCLEOTIDE SEQUENCE</scope>
    <source>
        <strain evidence="1">MA.1090900233</strain>
    </source>
</reference>
<gene>
    <name evidence="1" type="ORF">G8B58_004448</name>
</gene>
<accession>A0A749BFU7</accession>
<dbReference type="RefSeq" id="WP_139152553.1">
    <property type="nucleotide sequence ID" value="NZ_MYGO01000010.1"/>
</dbReference>
<protein>
    <submittedName>
        <fullName evidence="1">Uncharacterized protein</fullName>
    </submittedName>
</protein>
<comment type="caution">
    <text evidence="1">The sequence shown here is derived from an EMBL/GenBank/DDBJ whole genome shotgun (WGS) entry which is preliminary data.</text>
</comment>
<dbReference type="AlphaFoldDB" id="A0A749BFU7"/>
<organism evidence="1">
    <name type="scientific">Salmonella enterica</name>
    <name type="common">Salmonella choleraesuis</name>
    <dbReference type="NCBI Taxonomy" id="28901"/>
    <lineage>
        <taxon>Bacteria</taxon>
        <taxon>Pseudomonadati</taxon>
        <taxon>Pseudomonadota</taxon>
        <taxon>Gammaproteobacteria</taxon>
        <taxon>Enterobacterales</taxon>
        <taxon>Enterobacteriaceae</taxon>
        <taxon>Salmonella</taxon>
    </lineage>
</organism>
<evidence type="ECO:0000313" key="1">
    <source>
        <dbReference type="EMBL" id="HAF5493244.1"/>
    </source>
</evidence>
<sequence length="96" mass="10726">MKFTELPDHVIEAAAKTLSRELEGVSTWKDDERTEKAKAVAESVRDSFIQLCSEEKNGTSSFNCQIRLGIQKREGKDTNLESILQNALAAHAQSFQ</sequence>
<dbReference type="EMBL" id="DAAVNG010000019">
    <property type="protein sequence ID" value="HAF5493244.1"/>
    <property type="molecule type" value="Genomic_DNA"/>
</dbReference>